<evidence type="ECO:0000256" key="1">
    <source>
        <dbReference type="ARBA" id="ARBA00005820"/>
    </source>
</evidence>
<comment type="similarity">
    <text evidence="1">Belongs to the AfsR/DnrI/RedD regulatory family.</text>
</comment>
<feature type="compositionally biased region" description="Pro residues" evidence="7">
    <location>
        <begin position="253"/>
        <end position="266"/>
    </location>
</feature>
<reference evidence="9 10" key="2">
    <citation type="submission" date="2020-03" db="EMBL/GenBank/DDBJ databases">
        <authorList>
            <person name="Ichikawa N."/>
            <person name="Kimura A."/>
            <person name="Kitahashi Y."/>
            <person name="Uohara A."/>
        </authorList>
    </citation>
    <scope>NUCLEOTIDE SEQUENCE [LARGE SCALE GENOMIC DNA]</scope>
    <source>
        <strain evidence="9 10">NBRC 107702</strain>
    </source>
</reference>
<dbReference type="Pfam" id="PF13424">
    <property type="entry name" value="TPR_12"/>
    <property type="match status" value="2"/>
</dbReference>
<dbReference type="InterPro" id="IPR051677">
    <property type="entry name" value="AfsR-DnrI-RedD_regulator"/>
</dbReference>
<feature type="domain" description="OmpR/PhoB-type" evidence="8">
    <location>
        <begin position="1"/>
        <end position="97"/>
    </location>
</feature>
<dbReference type="CDD" id="cd00383">
    <property type="entry name" value="trans_reg_C"/>
    <property type="match status" value="1"/>
</dbReference>
<dbReference type="GO" id="GO:0000160">
    <property type="term" value="P:phosphorelay signal transduction system"/>
    <property type="evidence" value="ECO:0007669"/>
    <property type="project" value="InterPro"/>
</dbReference>
<keyword evidence="4" id="KW-0804">Transcription</keyword>
<dbReference type="CDD" id="cd15831">
    <property type="entry name" value="BTAD"/>
    <property type="match status" value="1"/>
</dbReference>
<feature type="DNA-binding region" description="OmpR/PhoB-type" evidence="6">
    <location>
        <begin position="1"/>
        <end position="97"/>
    </location>
</feature>
<dbReference type="InterPro" id="IPR001867">
    <property type="entry name" value="OmpR/PhoB-type_DNA-bd"/>
</dbReference>
<evidence type="ECO:0000313" key="9">
    <source>
        <dbReference type="EMBL" id="BCB75785.1"/>
    </source>
</evidence>
<dbReference type="PROSITE" id="PS50005">
    <property type="entry name" value="TPR"/>
    <property type="match status" value="2"/>
</dbReference>
<keyword evidence="2" id="KW-0805">Transcription regulation</keyword>
<dbReference type="Gene3D" id="1.25.40.10">
    <property type="entry name" value="Tetratricopeptide repeat domain"/>
    <property type="match status" value="2"/>
</dbReference>
<dbReference type="KEGG" id="pfla:Pflav_021950"/>
<keyword evidence="5" id="KW-0802">TPR repeat</keyword>
<evidence type="ECO:0000256" key="2">
    <source>
        <dbReference type="ARBA" id="ARBA00023015"/>
    </source>
</evidence>
<dbReference type="InterPro" id="IPR019734">
    <property type="entry name" value="TPR_rpt"/>
</dbReference>
<evidence type="ECO:0000256" key="3">
    <source>
        <dbReference type="ARBA" id="ARBA00023125"/>
    </source>
</evidence>
<dbReference type="Pfam" id="PF03704">
    <property type="entry name" value="BTAD"/>
    <property type="match status" value="1"/>
</dbReference>
<dbReference type="PANTHER" id="PTHR35807:SF1">
    <property type="entry name" value="TRANSCRIPTIONAL REGULATOR REDD"/>
    <property type="match status" value="1"/>
</dbReference>
<dbReference type="SUPFAM" id="SSF46894">
    <property type="entry name" value="C-terminal effector domain of the bipartite response regulators"/>
    <property type="match status" value="1"/>
</dbReference>
<accession>A0A6F8XPN1</accession>
<dbReference type="SUPFAM" id="SSF52540">
    <property type="entry name" value="P-loop containing nucleoside triphosphate hydrolases"/>
    <property type="match status" value="1"/>
</dbReference>
<dbReference type="SMART" id="SM00028">
    <property type="entry name" value="TPR"/>
    <property type="match status" value="5"/>
</dbReference>
<gene>
    <name evidence="9" type="ORF">Pflav_021950</name>
</gene>
<proteinExistence type="inferred from homology"/>
<evidence type="ECO:0000256" key="6">
    <source>
        <dbReference type="PROSITE-ProRule" id="PRU01091"/>
    </source>
</evidence>
<dbReference type="GO" id="GO:0003677">
    <property type="term" value="F:DNA binding"/>
    <property type="evidence" value="ECO:0007669"/>
    <property type="project" value="UniProtKB-UniRule"/>
</dbReference>
<evidence type="ECO:0000256" key="4">
    <source>
        <dbReference type="ARBA" id="ARBA00023163"/>
    </source>
</evidence>
<dbReference type="InterPro" id="IPR036388">
    <property type="entry name" value="WH-like_DNA-bd_sf"/>
</dbReference>
<dbReference type="PANTHER" id="PTHR35807">
    <property type="entry name" value="TRANSCRIPTIONAL REGULATOR REDD-RELATED"/>
    <property type="match status" value="1"/>
</dbReference>
<evidence type="ECO:0000256" key="7">
    <source>
        <dbReference type="SAM" id="MobiDB-lite"/>
    </source>
</evidence>
<dbReference type="PRINTS" id="PR00364">
    <property type="entry name" value="DISEASERSIST"/>
</dbReference>
<organism evidence="9 10">
    <name type="scientific">Phytohabitans flavus</name>
    <dbReference type="NCBI Taxonomy" id="1076124"/>
    <lineage>
        <taxon>Bacteria</taxon>
        <taxon>Bacillati</taxon>
        <taxon>Actinomycetota</taxon>
        <taxon>Actinomycetes</taxon>
        <taxon>Micromonosporales</taxon>
        <taxon>Micromonosporaceae</taxon>
    </lineage>
</organism>
<dbReference type="EMBL" id="AP022870">
    <property type="protein sequence ID" value="BCB75785.1"/>
    <property type="molecule type" value="Genomic_DNA"/>
</dbReference>
<evidence type="ECO:0000256" key="5">
    <source>
        <dbReference type="PROSITE-ProRule" id="PRU00339"/>
    </source>
</evidence>
<dbReference type="InterPro" id="IPR011990">
    <property type="entry name" value="TPR-like_helical_dom_sf"/>
</dbReference>
<reference evidence="9 10" key="1">
    <citation type="submission" date="2020-03" db="EMBL/GenBank/DDBJ databases">
        <title>Whole genome shotgun sequence of Phytohabitans flavus NBRC 107702.</title>
        <authorList>
            <person name="Komaki H."/>
            <person name="Tamura T."/>
        </authorList>
    </citation>
    <scope>NUCLEOTIDE SEQUENCE [LARGE SCALE GENOMIC DNA]</scope>
    <source>
        <strain evidence="9 10">NBRC 107702</strain>
    </source>
</reference>
<protein>
    <submittedName>
        <fullName evidence="9">SARP family transcriptional regulator</fullName>
    </submittedName>
</protein>
<dbReference type="Proteomes" id="UP000502508">
    <property type="component" value="Chromosome"/>
</dbReference>
<feature type="repeat" description="TPR" evidence="5">
    <location>
        <begin position="910"/>
        <end position="943"/>
    </location>
</feature>
<dbReference type="AlphaFoldDB" id="A0A6F8XPN1"/>
<dbReference type="Gene3D" id="3.40.50.300">
    <property type="entry name" value="P-loop containing nucleotide triphosphate hydrolases"/>
    <property type="match status" value="1"/>
</dbReference>
<feature type="region of interest" description="Disordered" evidence="7">
    <location>
        <begin position="252"/>
        <end position="271"/>
    </location>
</feature>
<dbReference type="SUPFAM" id="SSF48452">
    <property type="entry name" value="TPR-like"/>
    <property type="match status" value="2"/>
</dbReference>
<dbReference type="PROSITE" id="PS51755">
    <property type="entry name" value="OMPR_PHOB"/>
    <property type="match status" value="1"/>
</dbReference>
<sequence>MDDRLWFTLLGPVGSRRGPTDLDLGSPQQRAVLAALLLQAGVPVSVQQLMETLWDDDAPRSAEATIRTYVYRLRRVLTPDGAPHVIRSVGAGYLVDVRAEDLDLATFRQLVGAAEVARRESDTAGAAELLRRGLALWNGEPLAGLPGQAMERYRANLAKLRLNALEALLAAEIDLGAYVSAGDQLASLVAEHPLDERFRRLLMLALWRSGQQAEALAVYQDARDVLAAELGVDPGPQLQALHLRILRADSPAPVQPAKPSPVPAPRSAPAAEVDQVAATRAVARNRMSLATPAQLPADLPDFTGRAAELASLDALLPADGAPPPAMLISAIHGMAGTGKTALAVHWGHRIADRFPDGQIYVNLRGFHPSGVVMSPLEALRAVFDALGVDSRQLPDGLDAQAALYRSLMAGRRMLLLLDNARDAEQVRPLLPGSRGCLVVVTSRHQMPSLVAIEQARPIKLCVLPDDDARAYLLSRLGSRVGADDGAEVDSIVRLCGGLPLALSLVAARAVLNPHGSVATLAGQLSADHGTLDSFADTDPAIDLTTIFSWSYERIGPSAARLLRLLALHPGPDAAPATLASLAGARVREVRAGLDELLHASLVREPSPGRYLLHDLVRAYAAERAQDTDPGLERRAALGRMLEHYTRSARTAVQLLDPQWDLDPDQSTVDGVVTAEIADAEAARTWLTVEHHSAVAAVELAAEHELDTQLCHLAGTLSDIFQRHGHWRDQVAMQTLALAAGMRVGDLGVQAAAHRSLGSAYARLNQLDASQEHLLCALELFEAVGDRANQGRSYRGLAFLHGQQGRYDLALGASQRALELYRAAGDPAGVASALNDTGWCHAMLGDFGEALTHCRQALDALSELGIANAVASTWDSLGFIHAGLGERREAVAAYTRAVEIFHEMGDRYNEADALVHLGDCYRALGDLGAAREAWRRSLQLLEVLGHATAQEVRARLDQVAREGLVSP</sequence>
<keyword evidence="10" id="KW-1185">Reference proteome</keyword>
<dbReference type="Pfam" id="PF00931">
    <property type="entry name" value="NB-ARC"/>
    <property type="match status" value="1"/>
</dbReference>
<feature type="repeat" description="TPR" evidence="5">
    <location>
        <begin position="870"/>
        <end position="903"/>
    </location>
</feature>
<dbReference type="InterPro" id="IPR005158">
    <property type="entry name" value="BTAD"/>
</dbReference>
<dbReference type="InterPro" id="IPR027417">
    <property type="entry name" value="P-loop_NTPase"/>
</dbReference>
<keyword evidence="3 6" id="KW-0238">DNA-binding</keyword>
<dbReference type="Gene3D" id="1.10.10.10">
    <property type="entry name" value="Winged helix-like DNA-binding domain superfamily/Winged helix DNA-binding domain"/>
    <property type="match status" value="1"/>
</dbReference>
<dbReference type="SMART" id="SM01043">
    <property type="entry name" value="BTAD"/>
    <property type="match status" value="1"/>
</dbReference>
<evidence type="ECO:0000313" key="10">
    <source>
        <dbReference type="Proteomes" id="UP000502508"/>
    </source>
</evidence>
<dbReference type="RefSeq" id="WP_173035759.1">
    <property type="nucleotide sequence ID" value="NZ_AP022870.1"/>
</dbReference>
<dbReference type="Pfam" id="PF00486">
    <property type="entry name" value="Trans_reg_C"/>
    <property type="match status" value="1"/>
</dbReference>
<dbReference type="InterPro" id="IPR016032">
    <property type="entry name" value="Sig_transdc_resp-reg_C-effctor"/>
</dbReference>
<dbReference type="SMART" id="SM00862">
    <property type="entry name" value="Trans_reg_C"/>
    <property type="match status" value="1"/>
</dbReference>
<evidence type="ECO:0000259" key="8">
    <source>
        <dbReference type="PROSITE" id="PS51755"/>
    </source>
</evidence>
<dbReference type="InterPro" id="IPR002182">
    <property type="entry name" value="NB-ARC"/>
</dbReference>
<name>A0A6F8XPN1_9ACTN</name>
<dbReference type="GO" id="GO:0043531">
    <property type="term" value="F:ADP binding"/>
    <property type="evidence" value="ECO:0007669"/>
    <property type="project" value="InterPro"/>
</dbReference>
<dbReference type="GO" id="GO:0006355">
    <property type="term" value="P:regulation of DNA-templated transcription"/>
    <property type="evidence" value="ECO:0007669"/>
    <property type="project" value="InterPro"/>
</dbReference>